<gene>
    <name evidence="1" type="ORF">GCM10011390_08300</name>
</gene>
<dbReference type="RefSeq" id="WP_188906924.1">
    <property type="nucleotide sequence ID" value="NZ_BMIQ01000001.1"/>
</dbReference>
<accession>A0A917E1G4</accession>
<dbReference type="AlphaFoldDB" id="A0A917E1G4"/>
<dbReference type="Proteomes" id="UP000644699">
    <property type="component" value="Unassembled WGS sequence"/>
</dbReference>
<name>A0A917E1G4_9HYPH</name>
<reference evidence="1" key="2">
    <citation type="submission" date="2020-09" db="EMBL/GenBank/DDBJ databases">
        <authorList>
            <person name="Sun Q."/>
            <person name="Zhou Y."/>
        </authorList>
    </citation>
    <scope>NUCLEOTIDE SEQUENCE</scope>
    <source>
        <strain evidence="1">CGMCC 1.15367</strain>
    </source>
</reference>
<evidence type="ECO:0000313" key="1">
    <source>
        <dbReference type="EMBL" id="GGD91901.1"/>
    </source>
</evidence>
<protein>
    <submittedName>
        <fullName evidence="1">Uncharacterized protein</fullName>
    </submittedName>
</protein>
<proteinExistence type="predicted"/>
<dbReference type="EMBL" id="BMIQ01000001">
    <property type="protein sequence ID" value="GGD91901.1"/>
    <property type="molecule type" value="Genomic_DNA"/>
</dbReference>
<comment type="caution">
    <text evidence="1">The sequence shown here is derived from an EMBL/GenBank/DDBJ whole genome shotgun (WGS) entry which is preliminary data.</text>
</comment>
<sequence>MGRMIGPYGKKSSYDDLYGKAYRIDDLKIGERRNIISLVVELEKIEAGADKRGGTPGRTKARVLEALHALLRLSDSAEAEEIAERLRTNFVPAFAPVQDGRVVVWRRTSFAF</sequence>
<keyword evidence="2" id="KW-1185">Reference proteome</keyword>
<organism evidence="1 2">
    <name type="scientific">Aureimonas endophytica</name>
    <dbReference type="NCBI Taxonomy" id="2027858"/>
    <lineage>
        <taxon>Bacteria</taxon>
        <taxon>Pseudomonadati</taxon>
        <taxon>Pseudomonadota</taxon>
        <taxon>Alphaproteobacteria</taxon>
        <taxon>Hyphomicrobiales</taxon>
        <taxon>Aurantimonadaceae</taxon>
        <taxon>Aureimonas</taxon>
    </lineage>
</organism>
<evidence type="ECO:0000313" key="2">
    <source>
        <dbReference type="Proteomes" id="UP000644699"/>
    </source>
</evidence>
<reference evidence="1" key="1">
    <citation type="journal article" date="2014" name="Int. J. Syst. Evol. Microbiol.">
        <title>Complete genome sequence of Corynebacterium casei LMG S-19264T (=DSM 44701T), isolated from a smear-ripened cheese.</title>
        <authorList>
            <consortium name="US DOE Joint Genome Institute (JGI-PGF)"/>
            <person name="Walter F."/>
            <person name="Albersmeier A."/>
            <person name="Kalinowski J."/>
            <person name="Ruckert C."/>
        </authorList>
    </citation>
    <scope>NUCLEOTIDE SEQUENCE</scope>
    <source>
        <strain evidence="1">CGMCC 1.15367</strain>
    </source>
</reference>